<feature type="transmembrane region" description="Helical" evidence="1">
    <location>
        <begin position="52"/>
        <end position="73"/>
    </location>
</feature>
<accession>A0A948WBF3</accession>
<evidence type="ECO:0000313" key="3">
    <source>
        <dbReference type="Proteomes" id="UP000777784"/>
    </source>
</evidence>
<comment type="caution">
    <text evidence="2">The sequence shown here is derived from an EMBL/GenBank/DDBJ whole genome shotgun (WGS) entry which is preliminary data.</text>
</comment>
<dbReference type="EMBL" id="JAHJDP010000019">
    <property type="protein sequence ID" value="MBU2689903.1"/>
    <property type="molecule type" value="Genomic_DNA"/>
</dbReference>
<gene>
    <name evidence="2" type="ORF">KJ970_03175</name>
</gene>
<evidence type="ECO:0000313" key="2">
    <source>
        <dbReference type="EMBL" id="MBU2689903.1"/>
    </source>
</evidence>
<name>A0A948WBF3_UNCEI</name>
<keyword evidence="1" id="KW-0472">Membrane</keyword>
<feature type="transmembrane region" description="Helical" evidence="1">
    <location>
        <begin position="21"/>
        <end position="40"/>
    </location>
</feature>
<dbReference type="AlphaFoldDB" id="A0A948WBF3"/>
<evidence type="ECO:0000256" key="1">
    <source>
        <dbReference type="SAM" id="Phobius"/>
    </source>
</evidence>
<keyword evidence="1" id="KW-1133">Transmembrane helix</keyword>
<feature type="transmembrane region" description="Helical" evidence="1">
    <location>
        <begin position="208"/>
        <end position="239"/>
    </location>
</feature>
<organism evidence="2 3">
    <name type="scientific">Eiseniibacteriota bacterium</name>
    <dbReference type="NCBI Taxonomy" id="2212470"/>
    <lineage>
        <taxon>Bacteria</taxon>
        <taxon>Candidatus Eiseniibacteriota</taxon>
    </lineage>
</organism>
<feature type="transmembrane region" description="Helical" evidence="1">
    <location>
        <begin position="123"/>
        <end position="145"/>
    </location>
</feature>
<reference evidence="2" key="1">
    <citation type="submission" date="2021-05" db="EMBL/GenBank/DDBJ databases">
        <title>Energy efficiency and biological interactions define the core microbiome of deep oligotrophic groundwater.</title>
        <authorList>
            <person name="Mehrshad M."/>
            <person name="Lopez-Fernandez M."/>
            <person name="Bell E."/>
            <person name="Bernier-Latmani R."/>
            <person name="Bertilsson S."/>
            <person name="Dopson M."/>
        </authorList>
    </citation>
    <scope>NUCLEOTIDE SEQUENCE</scope>
    <source>
        <strain evidence="2">Modern_marine.mb.64</strain>
    </source>
</reference>
<dbReference type="Proteomes" id="UP000777784">
    <property type="component" value="Unassembled WGS sequence"/>
</dbReference>
<sequence length="258" mass="28024">MITREEDNKRDLVMKPLGYDIRLVIFVTTVIFMAIAILLWNGAGVETPTPSVPFSTLAFWFFLSLAAETFWLPAFGKRGMVSMSLAANIAVLFVLPRVQALSITFSSVLLADLILHRRGAIRAVFNGAQSSFSLALAGIIFDFFIKSSGATGSQLLLLCPLAVLITFPVFVLSNSLLVSIAIALEAGKPLGTTWRENYGNANHLVSCAVLFLLGLGLILAVETVGFISGFASLLFIFVIRNAYKYQIRRRQALPSSAA</sequence>
<feature type="transmembrane region" description="Helical" evidence="1">
    <location>
        <begin position="157"/>
        <end position="184"/>
    </location>
</feature>
<proteinExistence type="predicted"/>
<keyword evidence="1" id="KW-0812">Transmembrane</keyword>
<protein>
    <submittedName>
        <fullName evidence="2">Uncharacterized protein</fullName>
    </submittedName>
</protein>